<protein>
    <recommendedName>
        <fullName evidence="3">DUF2974 domain-containing protein</fullName>
    </recommendedName>
</protein>
<gene>
    <name evidence="1" type="ORF">CSTERTH_00350</name>
</gene>
<dbReference type="OrthoDB" id="9769481at2"/>
<reference evidence="1 2" key="1">
    <citation type="submission" date="2016-02" db="EMBL/GenBank/DDBJ databases">
        <title>Comparison of Clostridium stercorarium subspecies using comparative genomics and transcriptomics.</title>
        <authorList>
            <person name="Schellenberg J."/>
            <person name="Thallinger G."/>
            <person name="Levin D.B."/>
            <person name="Zhang X."/>
            <person name="Alvare G."/>
            <person name="Fristensky B."/>
            <person name="Sparling R."/>
        </authorList>
    </citation>
    <scope>NUCLEOTIDE SEQUENCE [LARGE SCALE GENOMIC DNA]</scope>
    <source>
        <strain evidence="1 2">DSM 2910</strain>
    </source>
</reference>
<dbReference type="InterPro" id="IPR029058">
    <property type="entry name" value="AB_hydrolase_fold"/>
</dbReference>
<dbReference type="AlphaFoldDB" id="A0A1B1YA09"/>
<accession>A0A1B1YA09</accession>
<organism evidence="1 2">
    <name type="scientific">Thermoclostridium stercorarium subsp. thermolacticum DSM 2910</name>
    <dbReference type="NCBI Taxonomy" id="1121336"/>
    <lineage>
        <taxon>Bacteria</taxon>
        <taxon>Bacillati</taxon>
        <taxon>Bacillota</taxon>
        <taxon>Clostridia</taxon>
        <taxon>Eubacteriales</taxon>
        <taxon>Oscillospiraceae</taxon>
        <taxon>Thermoclostridium</taxon>
    </lineage>
</organism>
<dbReference type="EMBL" id="CP014672">
    <property type="protein sequence ID" value="ANW97594.1"/>
    <property type="molecule type" value="Genomic_DNA"/>
</dbReference>
<evidence type="ECO:0000313" key="2">
    <source>
        <dbReference type="Proteomes" id="UP000092971"/>
    </source>
</evidence>
<dbReference type="InterPro" id="IPR024499">
    <property type="entry name" value="Mbeg1-like"/>
</dbReference>
<proteinExistence type="predicted"/>
<name>A0A1B1YA09_THEST</name>
<dbReference type="Proteomes" id="UP000092971">
    <property type="component" value="Chromosome"/>
</dbReference>
<dbReference type="SUPFAM" id="SSF53474">
    <property type="entry name" value="alpha/beta-Hydrolases"/>
    <property type="match status" value="1"/>
</dbReference>
<dbReference type="Pfam" id="PF11187">
    <property type="entry name" value="Mbeg1-like"/>
    <property type="match status" value="1"/>
</dbReference>
<evidence type="ECO:0008006" key="3">
    <source>
        <dbReference type="Google" id="ProtNLM"/>
    </source>
</evidence>
<evidence type="ECO:0000313" key="1">
    <source>
        <dbReference type="EMBL" id="ANW97594.1"/>
    </source>
</evidence>
<dbReference type="RefSeq" id="WP_054632745.1">
    <property type="nucleotide sequence ID" value="NZ_CP014672.1"/>
</dbReference>
<sequence>MRNIIDYAAEQADKFQNRRFNAVDSLILAQLSYLNFDGFVPGMPVNEKPVSIAEIAQRENIDSLFRNVRDGDSNRRLFKAVASSPRFRDTRLTFYVNKIDFQAEQQFSAITFLLDDGTVYIAYRGTDATFVGWKEDFNMGFISPVPSQEEGVKYLNAVAGMIPGDLKIGGHSKGGNIAVYSAIKCPRHIQDRITHVFNHDGPGFREEFYQCGEYLNMRERIHKTLPQSSLIGMLLHNQEKYSVVKSNRFWIMQHDPFSWLVESSDFCYVGTVNSSAMFMNTTLNKWISSLDDSKRELFVDTLYQVIQATGATTFYDLTDDWQKKASAALKAIKGIDEETKIFVLKTIGSIFVLAARNLWDSRSGVNGDRTG</sequence>